<gene>
    <name evidence="2" type="ORF">HIJ39_08330</name>
</gene>
<dbReference type="Proteomes" id="UP000533476">
    <property type="component" value="Unassembled WGS sequence"/>
</dbReference>
<reference evidence="2 3" key="1">
    <citation type="submission" date="2020-04" db="EMBL/GenBank/DDBJ databases">
        <authorList>
            <person name="Zhang R."/>
            <person name="Schippers A."/>
        </authorList>
    </citation>
    <scope>NUCLEOTIDE SEQUENCE [LARGE SCALE GENOMIC DNA]</scope>
    <source>
        <strain evidence="2 3">DSM 109850</strain>
    </source>
</reference>
<evidence type="ECO:0000313" key="3">
    <source>
        <dbReference type="Proteomes" id="UP000533476"/>
    </source>
</evidence>
<proteinExistence type="predicted"/>
<dbReference type="GO" id="GO:0005975">
    <property type="term" value="P:carbohydrate metabolic process"/>
    <property type="evidence" value="ECO:0007669"/>
    <property type="project" value="InterPro"/>
</dbReference>
<comment type="caution">
    <text evidence="2">The sequence shown here is derived from an EMBL/GenBank/DDBJ whole genome shotgun (WGS) entry which is preliminary data.</text>
</comment>
<dbReference type="InterPro" id="IPR018485">
    <property type="entry name" value="FGGY_C"/>
</dbReference>
<protein>
    <recommendedName>
        <fullName evidence="1">Carbohydrate kinase FGGY C-terminal domain-containing protein</fullName>
    </recommendedName>
</protein>
<name>A0A7Y0L5N8_9FIRM</name>
<dbReference type="RefSeq" id="WP_169098637.1">
    <property type="nucleotide sequence ID" value="NZ_JABBVZ010000021.1"/>
</dbReference>
<evidence type="ECO:0000313" key="2">
    <source>
        <dbReference type="EMBL" id="NMP22359.1"/>
    </source>
</evidence>
<dbReference type="Pfam" id="PF02782">
    <property type="entry name" value="FGGY_C"/>
    <property type="match status" value="1"/>
</dbReference>
<dbReference type="AlphaFoldDB" id="A0A7Y0L5N8"/>
<sequence length="128" mass="13807">MAGAWLNLTPEHGRPELVASVLMSMAAQYWHGLDALRNSGAPLQEIRGGSGLLDMPPMAQWMADALGQDIVLHDERDASLLGAVDLALGHQDTTPIKGGARYRAKEASLHARVVETWSAIAEQINSRL</sequence>
<dbReference type="Gene3D" id="3.30.420.40">
    <property type="match status" value="1"/>
</dbReference>
<organism evidence="2 3">
    <name type="scientific">Sulfobacillus harzensis</name>
    <dbReference type="NCBI Taxonomy" id="2729629"/>
    <lineage>
        <taxon>Bacteria</taxon>
        <taxon>Bacillati</taxon>
        <taxon>Bacillota</taxon>
        <taxon>Clostridia</taxon>
        <taxon>Eubacteriales</taxon>
        <taxon>Clostridiales Family XVII. Incertae Sedis</taxon>
        <taxon>Sulfobacillus</taxon>
    </lineage>
</organism>
<keyword evidence="3" id="KW-1185">Reference proteome</keyword>
<accession>A0A7Y0L5N8</accession>
<evidence type="ECO:0000259" key="1">
    <source>
        <dbReference type="Pfam" id="PF02782"/>
    </source>
</evidence>
<feature type="domain" description="Carbohydrate kinase FGGY C-terminal" evidence="1">
    <location>
        <begin position="2"/>
        <end position="87"/>
    </location>
</feature>
<dbReference type="InterPro" id="IPR043129">
    <property type="entry name" value="ATPase_NBD"/>
</dbReference>
<dbReference type="SUPFAM" id="SSF53067">
    <property type="entry name" value="Actin-like ATPase domain"/>
    <property type="match status" value="1"/>
</dbReference>
<dbReference type="EMBL" id="JABBVZ010000021">
    <property type="protein sequence ID" value="NMP22359.1"/>
    <property type="molecule type" value="Genomic_DNA"/>
</dbReference>
<dbReference type="GO" id="GO:0016301">
    <property type="term" value="F:kinase activity"/>
    <property type="evidence" value="ECO:0007669"/>
    <property type="project" value="InterPro"/>
</dbReference>